<organism evidence="10 11">
    <name type="scientific">Rosa chinensis</name>
    <name type="common">China rose</name>
    <dbReference type="NCBI Taxonomy" id="74649"/>
    <lineage>
        <taxon>Eukaryota</taxon>
        <taxon>Viridiplantae</taxon>
        <taxon>Streptophyta</taxon>
        <taxon>Embryophyta</taxon>
        <taxon>Tracheophyta</taxon>
        <taxon>Spermatophyta</taxon>
        <taxon>Magnoliopsida</taxon>
        <taxon>eudicotyledons</taxon>
        <taxon>Gunneridae</taxon>
        <taxon>Pentapetalae</taxon>
        <taxon>rosids</taxon>
        <taxon>fabids</taxon>
        <taxon>Rosales</taxon>
        <taxon>Rosaceae</taxon>
        <taxon>Rosoideae</taxon>
        <taxon>Rosoideae incertae sedis</taxon>
        <taxon>Rosa</taxon>
    </lineage>
</organism>
<gene>
    <name evidence="10" type="ORF">RchiOBHm_Chr7g0219031</name>
</gene>
<dbReference type="InterPro" id="IPR011990">
    <property type="entry name" value="TPR-like_helical_dom_sf"/>
</dbReference>
<reference evidence="10 11" key="1">
    <citation type="journal article" date="2018" name="Nat. Genet.">
        <title>The Rosa genome provides new insights in the design of modern roses.</title>
        <authorList>
            <person name="Bendahmane M."/>
        </authorList>
    </citation>
    <scope>NUCLEOTIDE SEQUENCE [LARGE SCALE GENOMIC DNA]</scope>
    <source>
        <strain evidence="11">cv. Old Blush</strain>
    </source>
</reference>
<comment type="subcellular location">
    <subcellularLocation>
        <location evidence="1">Nucleus</location>
    </subcellularLocation>
</comment>
<dbReference type="InterPro" id="IPR003107">
    <property type="entry name" value="HAT"/>
</dbReference>
<keyword evidence="2" id="KW-0507">mRNA processing</keyword>
<dbReference type="Pfam" id="PF00076">
    <property type="entry name" value="RRM_1"/>
    <property type="match status" value="1"/>
</dbReference>
<dbReference type="GO" id="GO:0008380">
    <property type="term" value="P:RNA splicing"/>
    <property type="evidence" value="ECO:0007669"/>
    <property type="project" value="UniProtKB-KW"/>
</dbReference>
<keyword evidence="6" id="KW-0539">Nucleus</keyword>
<evidence type="ECO:0000256" key="2">
    <source>
        <dbReference type="ARBA" id="ARBA00022664"/>
    </source>
</evidence>
<accession>A0A2P6PCF8</accession>
<dbReference type="Proteomes" id="UP000238479">
    <property type="component" value="Chromosome 7"/>
</dbReference>
<feature type="region of interest" description="Disordered" evidence="8">
    <location>
        <begin position="759"/>
        <end position="848"/>
    </location>
</feature>
<feature type="compositionally biased region" description="Basic and acidic residues" evidence="8">
    <location>
        <begin position="629"/>
        <end position="639"/>
    </location>
</feature>
<keyword evidence="3" id="KW-0677">Repeat</keyword>
<evidence type="ECO:0000256" key="4">
    <source>
        <dbReference type="ARBA" id="ARBA00022884"/>
    </source>
</evidence>
<evidence type="ECO:0000313" key="11">
    <source>
        <dbReference type="Proteomes" id="UP000238479"/>
    </source>
</evidence>
<dbReference type="SMART" id="SM00386">
    <property type="entry name" value="HAT"/>
    <property type="match status" value="8"/>
</dbReference>
<feature type="compositionally biased region" description="Basic and acidic residues" evidence="8">
    <location>
        <begin position="826"/>
        <end position="842"/>
    </location>
</feature>
<feature type="compositionally biased region" description="Low complexity" evidence="8">
    <location>
        <begin position="31"/>
        <end position="41"/>
    </location>
</feature>
<name>A0A2P6PCF8_ROSCH</name>
<dbReference type="SUPFAM" id="SSF48452">
    <property type="entry name" value="TPR-like"/>
    <property type="match status" value="1"/>
</dbReference>
<feature type="compositionally biased region" description="Polar residues" evidence="8">
    <location>
        <begin position="778"/>
        <end position="790"/>
    </location>
</feature>
<dbReference type="InterPro" id="IPR008669">
    <property type="entry name" value="LSM_interact"/>
</dbReference>
<dbReference type="GO" id="GO:0017070">
    <property type="term" value="F:U6 snRNA binding"/>
    <property type="evidence" value="ECO:0007669"/>
    <property type="project" value="EnsemblPlants"/>
</dbReference>
<dbReference type="Pfam" id="PF05391">
    <property type="entry name" value="Lsm_interact"/>
    <property type="match status" value="1"/>
</dbReference>
<dbReference type="InterPro" id="IPR012677">
    <property type="entry name" value="Nucleotide-bd_a/b_plait_sf"/>
</dbReference>
<dbReference type="AlphaFoldDB" id="A0A2P6PCF8"/>
<dbReference type="SUPFAM" id="SSF54928">
    <property type="entry name" value="RNA-binding domain, RBD"/>
    <property type="match status" value="1"/>
</dbReference>
<dbReference type="InterPro" id="IPR000504">
    <property type="entry name" value="RRM_dom"/>
</dbReference>
<dbReference type="InterPro" id="IPR008847">
    <property type="entry name" value="Suf"/>
</dbReference>
<dbReference type="GO" id="GO:0006397">
    <property type="term" value="P:mRNA processing"/>
    <property type="evidence" value="ECO:0007669"/>
    <property type="project" value="UniProtKB-KW"/>
</dbReference>
<protein>
    <submittedName>
        <fullName evidence="10">Putative LSM-interacting domain, tetratricopeptide-like helical domain-containing protein</fullName>
    </submittedName>
</protein>
<dbReference type="Pfam" id="PF05843">
    <property type="entry name" value="Suf"/>
    <property type="match status" value="1"/>
</dbReference>
<feature type="region of interest" description="Disordered" evidence="8">
    <location>
        <begin position="598"/>
        <end position="671"/>
    </location>
</feature>
<evidence type="ECO:0000256" key="7">
    <source>
        <dbReference type="PROSITE-ProRule" id="PRU00176"/>
    </source>
</evidence>
<evidence type="ECO:0000256" key="3">
    <source>
        <dbReference type="ARBA" id="ARBA00022737"/>
    </source>
</evidence>
<evidence type="ECO:0000256" key="8">
    <source>
        <dbReference type="SAM" id="MobiDB-lite"/>
    </source>
</evidence>
<dbReference type="PANTHER" id="PTHR17204">
    <property type="entry name" value="PRE-MRNA PROCESSING PROTEIN PRP39-RELATED"/>
    <property type="match status" value="1"/>
</dbReference>
<evidence type="ECO:0000256" key="5">
    <source>
        <dbReference type="ARBA" id="ARBA00023187"/>
    </source>
</evidence>
<dbReference type="Gene3D" id="1.25.40.10">
    <property type="entry name" value="Tetratricopeptide repeat domain"/>
    <property type="match status" value="2"/>
</dbReference>
<dbReference type="InterPro" id="IPR035979">
    <property type="entry name" value="RBD_domain_sf"/>
</dbReference>
<dbReference type="PANTHER" id="PTHR17204:SF25">
    <property type="entry name" value="RRM DOMAIN-CONTAINING PROTEIN"/>
    <property type="match status" value="1"/>
</dbReference>
<keyword evidence="11" id="KW-1185">Reference proteome</keyword>
<comment type="caution">
    <text evidence="10">The sequence shown here is derived from an EMBL/GenBank/DDBJ whole genome shotgun (WGS) entry which is preliminary data.</text>
</comment>
<dbReference type="EMBL" id="PDCK01000045">
    <property type="protein sequence ID" value="PRQ19605.1"/>
    <property type="molecule type" value="Genomic_DNA"/>
</dbReference>
<evidence type="ECO:0000259" key="9">
    <source>
        <dbReference type="PROSITE" id="PS50102"/>
    </source>
</evidence>
<dbReference type="PROSITE" id="PS50102">
    <property type="entry name" value="RRM"/>
    <property type="match status" value="1"/>
</dbReference>
<feature type="compositionally biased region" description="Basic and acidic residues" evidence="8">
    <location>
        <begin position="646"/>
        <end position="671"/>
    </location>
</feature>
<sequence>MQQNPHSSAAREREKKNPIEIKSEMEEETLNPEPETLTLQENNNGDQPMLDAADQNPNSSSSDSDSDSGSGSDDEDQAQQNLEIQTLEAELATNPSNYDAHVQYIQILRKMADIEKLRRAREAMSMLLPLTPSMWQDWAKDELAMGSGPETFSTVEKLYEQGVSDYLSISLWRDYLNFVRENDPSVKESSPAGISKERDLFERALTAAGLHVSEGNKIWEAYREFEQAICDTIDGTDTQAREKQIQRIRVIFQRQLSVPHVNMRSTLLAYKAWEMEQGTIVDTGFSDQDGISSHVAAAYQKALEIYNARVHFEEQISQHDMPEIERLEKFMNYLKFEQSSGDPARVQVLYERAIAEFPIASQLWLDYTSYLDKTLKVGRIISNVYSRAVKNCPWVGELWVRYLLSLERGHASEKEIAAVFYKSQQCTFSTLDEYVELFLTRIDGLRRRLSCPVEGEHALDYSLFRDTFQSASDYLSPQMKNTDVLLRLYAYWARLELHLGKDLVAARGVWESLLKISGTMMEAWLGYIAMEIESGHVNEARSIYRRCYGKKFSGTGSEDICYLWLRFEREFGSLDDFDYAERKVAPRLQELQLLRSKQESKLTEERENSLKKNVREKRKQASDVSDEQPPAKRQKDATQKQKKVHGKDYEVQNKAEQNEGKEMKAKGAKDVQNEMKEPVLEKTKVYADQCTAFVSNLSLKANNEHLHQFFSDVGGVVAIRILKDKFTGNSRGLAYVDFSDDAHLAAAIAKNKQTLLDRKLSIARSNPKRGKKEHGHTDQTGAASGSGETSNEPRARQGSDSAIKRKNTFAVPRNVAALGWITNKPKTQDPDDEKPKSNDEFRNMFLKG</sequence>
<evidence type="ECO:0000256" key="6">
    <source>
        <dbReference type="ARBA" id="ARBA00023242"/>
    </source>
</evidence>
<evidence type="ECO:0000313" key="10">
    <source>
        <dbReference type="EMBL" id="PRQ19605.1"/>
    </source>
</evidence>
<dbReference type="STRING" id="74649.A0A2P6PCF8"/>
<feature type="compositionally biased region" description="Low complexity" evidence="8">
    <location>
        <begin position="59"/>
        <end position="71"/>
    </location>
</feature>
<dbReference type="GO" id="GO:0005634">
    <property type="term" value="C:nucleus"/>
    <property type="evidence" value="ECO:0007669"/>
    <property type="project" value="UniProtKB-SubCell"/>
</dbReference>
<feature type="compositionally biased region" description="Basic and acidic residues" evidence="8">
    <location>
        <begin position="9"/>
        <end position="24"/>
    </location>
</feature>
<keyword evidence="5" id="KW-0508">mRNA splicing</keyword>
<feature type="domain" description="RRM" evidence="9">
    <location>
        <begin position="690"/>
        <end position="767"/>
    </location>
</feature>
<dbReference type="OMA" id="PSGLTKM"/>
<keyword evidence="4 7" id="KW-0694">RNA-binding</keyword>
<dbReference type="Gene3D" id="3.30.70.330">
    <property type="match status" value="1"/>
</dbReference>
<dbReference type="Gramene" id="PRQ19605">
    <property type="protein sequence ID" value="PRQ19605"/>
    <property type="gene ID" value="RchiOBHm_Chr7g0219031"/>
</dbReference>
<feature type="region of interest" description="Disordered" evidence="8">
    <location>
        <begin position="1"/>
        <end position="78"/>
    </location>
</feature>
<feature type="compositionally biased region" description="Basic and acidic residues" evidence="8">
    <location>
        <begin position="598"/>
        <end position="610"/>
    </location>
</feature>
<dbReference type="SMART" id="SM00360">
    <property type="entry name" value="RRM"/>
    <property type="match status" value="1"/>
</dbReference>
<proteinExistence type="predicted"/>
<evidence type="ECO:0000256" key="1">
    <source>
        <dbReference type="ARBA" id="ARBA00004123"/>
    </source>
</evidence>